<dbReference type="PANTHER" id="PTHR48042">
    <property type="entry name" value="ABC TRANSPORTER G FAMILY MEMBER 11"/>
    <property type="match status" value="1"/>
</dbReference>
<dbReference type="InterPro" id="IPR013525">
    <property type="entry name" value="ABC2_TM"/>
</dbReference>
<dbReference type="AlphaFoldDB" id="A0A7J9DML0"/>
<keyword evidence="8 10" id="KW-0472">Membrane</keyword>
<dbReference type="EMBL" id="JABEZW010000003">
    <property type="protein sequence ID" value="MBA0761963.1"/>
    <property type="molecule type" value="Genomic_DNA"/>
</dbReference>
<reference evidence="12 13" key="1">
    <citation type="journal article" date="2019" name="Genome Biol. Evol.">
        <title>Insights into the evolution of the New World diploid cottons (Gossypium, subgenus Houzingenia) based on genome sequencing.</title>
        <authorList>
            <person name="Grover C.E."/>
            <person name="Arick M.A. 2nd"/>
            <person name="Thrash A."/>
            <person name="Conover J.L."/>
            <person name="Sanders W.S."/>
            <person name="Peterson D.G."/>
            <person name="Frelichowski J.E."/>
            <person name="Scheffler J.A."/>
            <person name="Scheffler B.E."/>
            <person name="Wendel J.F."/>
        </authorList>
    </citation>
    <scope>NUCLEOTIDE SEQUENCE [LARGE SCALE GENOMIC DNA]</scope>
    <source>
        <strain evidence="12">8</strain>
        <tissue evidence="12">Leaf</tissue>
    </source>
</reference>
<evidence type="ECO:0000256" key="10">
    <source>
        <dbReference type="SAM" id="Phobius"/>
    </source>
</evidence>
<evidence type="ECO:0000313" key="12">
    <source>
        <dbReference type="EMBL" id="MBA0761963.1"/>
    </source>
</evidence>
<proteinExistence type="inferred from homology"/>
<comment type="subcellular location">
    <subcellularLocation>
        <location evidence="1">Membrane</location>
        <topology evidence="1">Multi-pass membrane protein</topology>
    </subcellularLocation>
</comment>
<dbReference type="GO" id="GO:0140359">
    <property type="term" value="F:ABC-type transporter activity"/>
    <property type="evidence" value="ECO:0007669"/>
    <property type="project" value="InterPro"/>
</dbReference>
<dbReference type="SUPFAM" id="SSF52540">
    <property type="entry name" value="P-loop containing nucleoside triphosphate hydrolases"/>
    <property type="match status" value="1"/>
</dbReference>
<accession>A0A7J9DML0</accession>
<dbReference type="GO" id="GO:0016020">
    <property type="term" value="C:membrane"/>
    <property type="evidence" value="ECO:0007669"/>
    <property type="project" value="UniProtKB-SubCell"/>
</dbReference>
<sequence length="677" mass="75612">MEEIQSQSDNYRSSSSSASSPASRVPSSNFFYLRKPGSLRQPISFEDSPEWEDTDADVRVEEGGDSINAATTPVSPSLSKLNSGSLPSPPMPEAAAVTRKTAGASVVWKDLAVSIKGKRKYSDKVVKSSNGYALPGTMTVIMGPAKSGKSTLLRAIAGRLHPSAKMYGEVFINGAKTRLLYGSYGFVDRETTLIGSLTVREYLYYSALLQLPGFFCQKKSVVEEAIQAMSLGDYANKLIGGHCYMKGLARGERRRVSIARELVMRPRILFIDEPLYHLDSVSALLMMVTLKKLASTGCTLIFTIYQSSTEVFGLFDRICLLSNGNTLFFGETLACLQHFSNAGFPCPIMQSPSDHFLRAINTDFDRIIAMCKNWQEGPLLKSKGKASNATRIAVLTWRSLLIMSREWKYYWLRLILYMILTLCIGTVFSGLGHSLSSVVKRVAAIFVFVSFTSLLSIAGVPALLKEVKIYASEESNQHSGALVFLFGQLLSSIPFLFLISISSSLVFYFLIGLRDGFSLLMYFVLNFFMCLFVNEGLLLAVTSLWQNIFWSILTLVTIHVVMMLSAGYLRIRNELPRPMWKYPLSYIAFHTYSIQGLLENEYLGTNFAVGQVRTISGFQALHSAYDISQSSKSKWENLLVLFLMAIGYRILVFVLLHFHVRKNVSLHRIWQCRKSTT</sequence>
<feature type="region of interest" description="Disordered" evidence="9">
    <location>
        <begin position="1"/>
        <end position="26"/>
    </location>
</feature>
<organism evidence="12 13">
    <name type="scientific">Gossypium trilobum</name>
    <dbReference type="NCBI Taxonomy" id="34281"/>
    <lineage>
        <taxon>Eukaryota</taxon>
        <taxon>Viridiplantae</taxon>
        <taxon>Streptophyta</taxon>
        <taxon>Embryophyta</taxon>
        <taxon>Tracheophyta</taxon>
        <taxon>Spermatophyta</taxon>
        <taxon>Magnoliopsida</taxon>
        <taxon>eudicotyledons</taxon>
        <taxon>Gunneridae</taxon>
        <taxon>Pentapetalae</taxon>
        <taxon>rosids</taxon>
        <taxon>malvids</taxon>
        <taxon>Malvales</taxon>
        <taxon>Malvaceae</taxon>
        <taxon>Malvoideae</taxon>
        <taxon>Gossypium</taxon>
    </lineage>
</organism>
<dbReference type="SMART" id="SM00382">
    <property type="entry name" value="AAA"/>
    <property type="match status" value="1"/>
</dbReference>
<dbReference type="GO" id="GO:0016887">
    <property type="term" value="F:ATP hydrolysis activity"/>
    <property type="evidence" value="ECO:0007669"/>
    <property type="project" value="InterPro"/>
</dbReference>
<evidence type="ECO:0000256" key="5">
    <source>
        <dbReference type="ARBA" id="ARBA00022741"/>
    </source>
</evidence>
<feature type="transmembrane region" description="Helical" evidence="10">
    <location>
        <begin position="443"/>
        <end position="464"/>
    </location>
</feature>
<keyword evidence="6" id="KW-0067">ATP-binding</keyword>
<gene>
    <name evidence="12" type="ORF">Gotri_024526</name>
</gene>
<dbReference type="InterPro" id="IPR003439">
    <property type="entry name" value="ABC_transporter-like_ATP-bd"/>
</dbReference>
<feature type="transmembrane region" description="Helical" evidence="10">
    <location>
        <begin position="638"/>
        <end position="660"/>
    </location>
</feature>
<feature type="region of interest" description="Disordered" evidence="9">
    <location>
        <begin position="65"/>
        <end position="93"/>
    </location>
</feature>
<dbReference type="GO" id="GO:0005524">
    <property type="term" value="F:ATP binding"/>
    <property type="evidence" value="ECO:0007669"/>
    <property type="project" value="UniProtKB-KW"/>
</dbReference>
<evidence type="ECO:0000256" key="9">
    <source>
        <dbReference type="SAM" id="MobiDB-lite"/>
    </source>
</evidence>
<dbReference type="CDD" id="cd03213">
    <property type="entry name" value="ABCG_EPDR"/>
    <property type="match status" value="1"/>
</dbReference>
<dbReference type="InterPro" id="IPR027417">
    <property type="entry name" value="P-loop_NTPase"/>
</dbReference>
<keyword evidence="3" id="KW-0813">Transport</keyword>
<evidence type="ECO:0000256" key="8">
    <source>
        <dbReference type="ARBA" id="ARBA00023136"/>
    </source>
</evidence>
<keyword evidence="5" id="KW-0547">Nucleotide-binding</keyword>
<comment type="similarity">
    <text evidence="2">Belongs to the ABC transporter superfamily. ABCG family. Eye pigment precursor importer (TC 3.A.1.204) subfamily.</text>
</comment>
<dbReference type="InterPro" id="IPR052215">
    <property type="entry name" value="Plant_ABCG"/>
</dbReference>
<comment type="caution">
    <text evidence="12">The sequence shown here is derived from an EMBL/GenBank/DDBJ whole genome shotgun (WGS) entry which is preliminary data.</text>
</comment>
<evidence type="ECO:0000259" key="11">
    <source>
        <dbReference type="PROSITE" id="PS50893"/>
    </source>
</evidence>
<dbReference type="Pfam" id="PF00005">
    <property type="entry name" value="ABC_tran"/>
    <property type="match status" value="1"/>
</dbReference>
<dbReference type="PROSITE" id="PS50893">
    <property type="entry name" value="ABC_TRANSPORTER_2"/>
    <property type="match status" value="1"/>
</dbReference>
<dbReference type="InterPro" id="IPR003593">
    <property type="entry name" value="AAA+_ATPase"/>
</dbReference>
<feature type="transmembrane region" description="Helical" evidence="10">
    <location>
        <begin position="484"/>
        <end position="511"/>
    </location>
</feature>
<feature type="domain" description="ABC transporter" evidence="11">
    <location>
        <begin position="106"/>
        <end position="348"/>
    </location>
</feature>
<feature type="transmembrane region" description="Helical" evidence="10">
    <location>
        <begin position="548"/>
        <end position="571"/>
    </location>
</feature>
<dbReference type="Gene3D" id="3.40.50.300">
    <property type="entry name" value="P-loop containing nucleotide triphosphate hydrolases"/>
    <property type="match status" value="1"/>
</dbReference>
<evidence type="ECO:0000256" key="6">
    <source>
        <dbReference type="ARBA" id="ARBA00022840"/>
    </source>
</evidence>
<evidence type="ECO:0000256" key="4">
    <source>
        <dbReference type="ARBA" id="ARBA00022692"/>
    </source>
</evidence>
<dbReference type="Proteomes" id="UP000593568">
    <property type="component" value="Unassembled WGS sequence"/>
</dbReference>
<name>A0A7J9DML0_9ROSI</name>
<evidence type="ECO:0000256" key="3">
    <source>
        <dbReference type="ARBA" id="ARBA00022448"/>
    </source>
</evidence>
<feature type="transmembrane region" description="Helical" evidence="10">
    <location>
        <begin position="523"/>
        <end position="542"/>
    </location>
</feature>
<evidence type="ECO:0000313" key="13">
    <source>
        <dbReference type="Proteomes" id="UP000593568"/>
    </source>
</evidence>
<evidence type="ECO:0000256" key="7">
    <source>
        <dbReference type="ARBA" id="ARBA00022989"/>
    </source>
</evidence>
<feature type="compositionally biased region" description="Polar residues" evidence="9">
    <location>
        <begin position="68"/>
        <end position="86"/>
    </location>
</feature>
<keyword evidence="7 10" id="KW-1133">Transmembrane helix</keyword>
<evidence type="ECO:0000256" key="2">
    <source>
        <dbReference type="ARBA" id="ARBA00005814"/>
    </source>
</evidence>
<keyword evidence="4 10" id="KW-0812">Transmembrane</keyword>
<feature type="transmembrane region" description="Helical" evidence="10">
    <location>
        <begin position="410"/>
        <end position="431"/>
    </location>
</feature>
<dbReference type="FunFam" id="3.40.50.300:FF:000932">
    <property type="entry name" value="ABC transporter G family member 3"/>
    <property type="match status" value="1"/>
</dbReference>
<dbReference type="Pfam" id="PF01061">
    <property type="entry name" value="ABC2_membrane"/>
    <property type="match status" value="1"/>
</dbReference>
<dbReference type="PANTHER" id="PTHR48042:SF12">
    <property type="entry name" value="ABC TRANSPORTER G FAMILY MEMBER 3"/>
    <property type="match status" value="1"/>
</dbReference>
<keyword evidence="13" id="KW-1185">Reference proteome</keyword>
<evidence type="ECO:0000256" key="1">
    <source>
        <dbReference type="ARBA" id="ARBA00004141"/>
    </source>
</evidence>
<protein>
    <recommendedName>
        <fullName evidence="11">ABC transporter domain-containing protein</fullName>
    </recommendedName>
</protein>